<keyword evidence="3 11" id="KW-0032">Aminotransferase</keyword>
<comment type="cofactor">
    <cofactor evidence="1 10">
        <name>pyridoxal 5'-phosphate</name>
        <dbReference type="ChEBI" id="CHEBI:597326"/>
    </cofactor>
</comment>
<dbReference type="SUPFAM" id="SSF56752">
    <property type="entry name" value="D-aminoacid aminotransferase-like PLP-dependent enzymes"/>
    <property type="match status" value="1"/>
</dbReference>
<keyword evidence="5 11" id="KW-0808">Transferase</keyword>
<dbReference type="GO" id="GO:0052656">
    <property type="term" value="F:L-isoleucine-2-oxoglutarate transaminase activity"/>
    <property type="evidence" value="ECO:0007669"/>
    <property type="project" value="RHEA"/>
</dbReference>
<dbReference type="InterPro" id="IPR033939">
    <property type="entry name" value="BCAT_family"/>
</dbReference>
<dbReference type="OrthoDB" id="1732691at2759"/>
<comment type="catalytic activity">
    <reaction evidence="11">
        <text>L-valine + 2-oxoglutarate = 3-methyl-2-oxobutanoate + L-glutamate</text>
        <dbReference type="Rhea" id="RHEA:24813"/>
        <dbReference type="ChEBI" id="CHEBI:11851"/>
        <dbReference type="ChEBI" id="CHEBI:16810"/>
        <dbReference type="ChEBI" id="CHEBI:29985"/>
        <dbReference type="ChEBI" id="CHEBI:57762"/>
        <dbReference type="EC" id="2.6.1.42"/>
    </reaction>
</comment>
<keyword evidence="13" id="KW-1185">Reference proteome</keyword>
<dbReference type="InterPro" id="IPR043132">
    <property type="entry name" value="BCAT-like_C"/>
</dbReference>
<dbReference type="NCBIfam" id="NF009897">
    <property type="entry name" value="PRK13357.1"/>
    <property type="match status" value="1"/>
</dbReference>
<dbReference type="NCBIfam" id="TIGR01123">
    <property type="entry name" value="ilvE_II"/>
    <property type="match status" value="1"/>
</dbReference>
<evidence type="ECO:0000256" key="8">
    <source>
        <dbReference type="PIRSR" id="PIRSR006468-1"/>
    </source>
</evidence>
<sequence>MASSLSALRLRAGTFTRLGSSARWARLSRLAVGGAVRYTSSLPDIEPNRLAIRKRQQLKEVPPLKGLKFGRHFTDHMLTIPWTAEKGWGQPEIKDYGPLSLDPSSAVFHYAQCLFEGMKAYRNAEGRITLFRPDMNMARMNRSAERLALPTFNPDALLACIKQLLITDKHWIPQEPGHSLYIRPVLIGIQESVGISPPDSALLYVICSPVGPYYPDGFKPVALYGTTEHVRAALGGTGEFKIGSNYAPGVYPQKKAIEKGYVQNLWLHGPEHNLTEVGTMNLFVVFKGEDGRYELVTPPLDGMILPGVTRDSILQLARSHLAGQINVSDLPKNLVVSERTVNMKEIVDAAKSGALVEMFGSGTAAVVSPVDRIGYLGRDVHIPVDADGMGPISRPIWKELVGRQMGTIEDNLGWSVVVE</sequence>
<keyword evidence="4 11" id="KW-0028">Amino-acid biosynthesis</keyword>
<keyword evidence="7 11" id="KW-0100">Branched-chain amino acid biosynthesis</keyword>
<dbReference type="GO" id="GO:0052654">
    <property type="term" value="F:L-leucine-2-oxoglutarate transaminase activity"/>
    <property type="evidence" value="ECO:0007669"/>
    <property type="project" value="RHEA"/>
</dbReference>
<dbReference type="Pfam" id="PF01063">
    <property type="entry name" value="Aminotran_4"/>
    <property type="match status" value="1"/>
</dbReference>
<dbReference type="PIRSF" id="PIRSF006468">
    <property type="entry name" value="BCAT1"/>
    <property type="match status" value="1"/>
</dbReference>
<protein>
    <recommendedName>
        <fullName evidence="11">Branched-chain-amino-acid aminotransferase</fullName>
        <ecNumber evidence="11">2.6.1.42</ecNumber>
    </recommendedName>
</protein>
<dbReference type="EC" id="2.6.1.42" evidence="11"/>
<dbReference type="STRING" id="135208.A0A4Z0ABJ8"/>
<dbReference type="PANTHER" id="PTHR11825">
    <property type="entry name" value="SUBGROUP IIII AMINOTRANSFERASE"/>
    <property type="match status" value="1"/>
</dbReference>
<dbReference type="PROSITE" id="PS00770">
    <property type="entry name" value="AA_TRANSFER_CLASS_4"/>
    <property type="match status" value="1"/>
</dbReference>
<feature type="modified residue" description="N6-(pyridoxal phosphate)lysine" evidence="8">
    <location>
        <position position="241"/>
    </location>
</feature>
<keyword evidence="6 10" id="KW-0663">Pyridoxal phosphate</keyword>
<dbReference type="GO" id="GO:0052655">
    <property type="term" value="F:L-valine-2-oxoglutarate transaminase activity"/>
    <property type="evidence" value="ECO:0007669"/>
    <property type="project" value="RHEA"/>
</dbReference>
<dbReference type="InterPro" id="IPR005786">
    <property type="entry name" value="B_amino_transII"/>
</dbReference>
<evidence type="ECO:0000256" key="9">
    <source>
        <dbReference type="RuleBase" id="RU004106"/>
    </source>
</evidence>
<evidence type="ECO:0000256" key="3">
    <source>
        <dbReference type="ARBA" id="ARBA00022576"/>
    </source>
</evidence>
<evidence type="ECO:0000256" key="11">
    <source>
        <dbReference type="RuleBase" id="RU004517"/>
    </source>
</evidence>
<comment type="catalytic activity">
    <reaction evidence="11">
        <text>L-isoleucine + 2-oxoglutarate = (S)-3-methyl-2-oxopentanoate + L-glutamate</text>
        <dbReference type="Rhea" id="RHEA:24801"/>
        <dbReference type="ChEBI" id="CHEBI:16810"/>
        <dbReference type="ChEBI" id="CHEBI:29985"/>
        <dbReference type="ChEBI" id="CHEBI:35146"/>
        <dbReference type="ChEBI" id="CHEBI:58045"/>
        <dbReference type="EC" id="2.6.1.42"/>
    </reaction>
</comment>
<evidence type="ECO:0000313" key="12">
    <source>
        <dbReference type="EMBL" id="TFY83980.1"/>
    </source>
</evidence>
<dbReference type="EMBL" id="SFCI01000002">
    <property type="protein sequence ID" value="TFY83980.1"/>
    <property type="molecule type" value="Genomic_DNA"/>
</dbReference>
<dbReference type="GO" id="GO:0005739">
    <property type="term" value="C:mitochondrion"/>
    <property type="evidence" value="ECO:0007669"/>
    <property type="project" value="TreeGrafter"/>
</dbReference>
<evidence type="ECO:0000313" key="13">
    <source>
        <dbReference type="Proteomes" id="UP000298061"/>
    </source>
</evidence>
<evidence type="ECO:0000256" key="2">
    <source>
        <dbReference type="ARBA" id="ARBA00009320"/>
    </source>
</evidence>
<evidence type="ECO:0000256" key="7">
    <source>
        <dbReference type="ARBA" id="ARBA00023304"/>
    </source>
</evidence>
<dbReference type="PANTHER" id="PTHR11825:SF44">
    <property type="entry name" value="BRANCHED-CHAIN-AMINO-ACID AMINOTRANSFERASE"/>
    <property type="match status" value="1"/>
</dbReference>
<proteinExistence type="inferred from homology"/>
<accession>A0A4Z0ABJ8</accession>
<dbReference type="InterPro" id="IPR036038">
    <property type="entry name" value="Aminotransferase-like"/>
</dbReference>
<dbReference type="FunFam" id="3.30.470.10:FF:000005">
    <property type="entry name" value="Branched-chain-amino-acid aminotransferase"/>
    <property type="match status" value="1"/>
</dbReference>
<evidence type="ECO:0000256" key="1">
    <source>
        <dbReference type="ARBA" id="ARBA00001933"/>
    </source>
</evidence>
<name>A0A4Z0ABJ8_9AGAM</name>
<evidence type="ECO:0000256" key="10">
    <source>
        <dbReference type="RuleBase" id="RU004516"/>
    </source>
</evidence>
<dbReference type="Proteomes" id="UP000298061">
    <property type="component" value="Unassembled WGS sequence"/>
</dbReference>
<dbReference type="InterPro" id="IPR043131">
    <property type="entry name" value="BCAT-like_N"/>
</dbReference>
<dbReference type="Gene3D" id="3.20.10.10">
    <property type="entry name" value="D-amino Acid Aminotransferase, subunit A, domain 2"/>
    <property type="match status" value="1"/>
</dbReference>
<dbReference type="InterPro" id="IPR001544">
    <property type="entry name" value="Aminotrans_IV"/>
</dbReference>
<dbReference type="InterPro" id="IPR018300">
    <property type="entry name" value="Aminotrans_IV_CS"/>
</dbReference>
<organism evidence="12 13">
    <name type="scientific">Hericium alpestre</name>
    <dbReference type="NCBI Taxonomy" id="135208"/>
    <lineage>
        <taxon>Eukaryota</taxon>
        <taxon>Fungi</taxon>
        <taxon>Dikarya</taxon>
        <taxon>Basidiomycota</taxon>
        <taxon>Agaricomycotina</taxon>
        <taxon>Agaricomycetes</taxon>
        <taxon>Russulales</taxon>
        <taxon>Hericiaceae</taxon>
        <taxon>Hericium</taxon>
    </lineage>
</organism>
<comment type="similarity">
    <text evidence="2 9">Belongs to the class-IV pyridoxal-phosphate-dependent aminotransferase family.</text>
</comment>
<dbReference type="AlphaFoldDB" id="A0A4Z0ABJ8"/>
<dbReference type="FunFam" id="3.20.10.10:FF:000004">
    <property type="entry name" value="Branched-chain-amino-acid aminotransferase"/>
    <property type="match status" value="1"/>
</dbReference>
<dbReference type="GO" id="GO:0009098">
    <property type="term" value="P:L-leucine biosynthetic process"/>
    <property type="evidence" value="ECO:0007669"/>
    <property type="project" value="TreeGrafter"/>
</dbReference>
<gene>
    <name evidence="12" type="ORF">EWM64_g40</name>
</gene>
<evidence type="ECO:0000256" key="5">
    <source>
        <dbReference type="ARBA" id="ARBA00022679"/>
    </source>
</evidence>
<evidence type="ECO:0000256" key="4">
    <source>
        <dbReference type="ARBA" id="ARBA00022605"/>
    </source>
</evidence>
<comment type="caution">
    <text evidence="12">The sequence shown here is derived from an EMBL/GenBank/DDBJ whole genome shotgun (WGS) entry which is preliminary data.</text>
</comment>
<reference evidence="12 13" key="1">
    <citation type="submission" date="2019-02" db="EMBL/GenBank/DDBJ databases">
        <title>Genome sequencing of the rare red list fungi Hericium alpestre (H. flagellum).</title>
        <authorList>
            <person name="Buettner E."/>
            <person name="Kellner H."/>
        </authorList>
    </citation>
    <scope>NUCLEOTIDE SEQUENCE [LARGE SCALE GENOMIC DNA]</scope>
    <source>
        <strain evidence="12 13">DSM 108284</strain>
    </source>
</reference>
<dbReference type="CDD" id="cd01557">
    <property type="entry name" value="BCAT_beta_family"/>
    <property type="match status" value="1"/>
</dbReference>
<dbReference type="Gene3D" id="3.30.470.10">
    <property type="match status" value="1"/>
</dbReference>
<dbReference type="GO" id="GO:0009099">
    <property type="term" value="P:L-valine biosynthetic process"/>
    <property type="evidence" value="ECO:0007669"/>
    <property type="project" value="TreeGrafter"/>
</dbReference>
<comment type="catalytic activity">
    <reaction evidence="11">
        <text>L-leucine + 2-oxoglutarate = 4-methyl-2-oxopentanoate + L-glutamate</text>
        <dbReference type="Rhea" id="RHEA:18321"/>
        <dbReference type="ChEBI" id="CHEBI:16810"/>
        <dbReference type="ChEBI" id="CHEBI:17865"/>
        <dbReference type="ChEBI" id="CHEBI:29985"/>
        <dbReference type="ChEBI" id="CHEBI:57427"/>
        <dbReference type="EC" id="2.6.1.42"/>
    </reaction>
</comment>
<evidence type="ECO:0000256" key="6">
    <source>
        <dbReference type="ARBA" id="ARBA00022898"/>
    </source>
</evidence>